<organism evidence="1 2">
    <name type="scientific">Haladaptatus pallidirubidus</name>
    <dbReference type="NCBI Taxonomy" id="1008152"/>
    <lineage>
        <taxon>Archaea</taxon>
        <taxon>Methanobacteriati</taxon>
        <taxon>Methanobacteriota</taxon>
        <taxon>Stenosarchaea group</taxon>
        <taxon>Halobacteria</taxon>
        <taxon>Halobacteriales</taxon>
        <taxon>Haladaptataceae</taxon>
        <taxon>Haladaptatus</taxon>
    </lineage>
</organism>
<dbReference type="EMBL" id="BAABKX010000001">
    <property type="protein sequence ID" value="GAA5047999.1"/>
    <property type="molecule type" value="Genomic_DNA"/>
</dbReference>
<keyword evidence="2" id="KW-1185">Reference proteome</keyword>
<comment type="caution">
    <text evidence="1">The sequence shown here is derived from an EMBL/GenBank/DDBJ whole genome shotgun (WGS) entry which is preliminary data.</text>
</comment>
<accession>A0AAV3UHH4</accession>
<sequence>MRKKIHAETRERAWVGPGYPFGVNKLTPETVSARFARERQTKQDATIEVDIICNDPSMEDESAVRNYYHLRELPEFEVSTHHQLTVAKLADRLTTSSDFLHYIGHISEDGIRCADGYLDVRTLSEVNITTFLLNACSSYEQGAALIERGARSGVATLSRVGNELATNIGQSFVRLLSTGFSVRNALTVIHRHSLAGYRYIALGDGKVSLCQSMSGLVHCLHVEQARSGKFYVDVEMYLSDRFQFSPIVELSAENRPRYYALLAEIPTFELSAAELNGFFDEEPMPVEINGDLHWSDEISAKDVAKLL</sequence>
<evidence type="ECO:0000313" key="1">
    <source>
        <dbReference type="EMBL" id="GAA5047999.1"/>
    </source>
</evidence>
<name>A0AAV3UHH4_9EURY</name>
<dbReference type="AlphaFoldDB" id="A0AAV3UHH4"/>
<proteinExistence type="predicted"/>
<reference evidence="1 2" key="1">
    <citation type="journal article" date="2019" name="Int. J. Syst. Evol. Microbiol.">
        <title>The Global Catalogue of Microorganisms (GCM) 10K type strain sequencing project: providing services to taxonomists for standard genome sequencing and annotation.</title>
        <authorList>
            <consortium name="The Broad Institute Genomics Platform"/>
            <consortium name="The Broad Institute Genome Sequencing Center for Infectious Disease"/>
            <person name="Wu L."/>
            <person name="Ma J."/>
        </authorList>
    </citation>
    <scope>NUCLEOTIDE SEQUENCE [LARGE SCALE GENOMIC DNA]</scope>
    <source>
        <strain evidence="1 2">JCM 17504</strain>
    </source>
</reference>
<dbReference type="Proteomes" id="UP001501729">
    <property type="component" value="Unassembled WGS sequence"/>
</dbReference>
<gene>
    <name evidence="1" type="ORF">GCM10025751_19250</name>
</gene>
<dbReference type="GeneID" id="68612520"/>
<evidence type="ECO:0008006" key="3">
    <source>
        <dbReference type="Google" id="ProtNLM"/>
    </source>
</evidence>
<protein>
    <recommendedName>
        <fullName evidence="3">CHAT domain-containing protein</fullName>
    </recommendedName>
</protein>
<evidence type="ECO:0000313" key="2">
    <source>
        <dbReference type="Proteomes" id="UP001501729"/>
    </source>
</evidence>
<dbReference type="RefSeq" id="WP_227776679.1">
    <property type="nucleotide sequence ID" value="NZ_BAABKX010000001.1"/>
</dbReference>